<dbReference type="Proteomes" id="UP000264310">
    <property type="component" value="Unassembled WGS sequence"/>
</dbReference>
<evidence type="ECO:0000256" key="5">
    <source>
        <dbReference type="ARBA" id="ARBA00022605"/>
    </source>
</evidence>
<evidence type="ECO:0000256" key="11">
    <source>
        <dbReference type="NCBIfam" id="TIGR02067"/>
    </source>
</evidence>
<dbReference type="GO" id="GO:0004401">
    <property type="term" value="F:histidinol-phosphatase activity"/>
    <property type="evidence" value="ECO:0007669"/>
    <property type="project" value="UniProtKB-UniRule"/>
</dbReference>
<evidence type="ECO:0000256" key="9">
    <source>
        <dbReference type="ARBA" id="ARBA00023102"/>
    </source>
</evidence>
<feature type="binding site" evidence="12">
    <location>
        <position position="86"/>
    </location>
    <ligand>
        <name>Mg(2+)</name>
        <dbReference type="ChEBI" id="CHEBI:18420"/>
        <label>1</label>
        <note>catalytic</note>
    </ligand>
</feature>
<keyword evidence="8 12" id="KW-0460">Magnesium</keyword>
<name>A0A371XBA9_9HYPH</name>
<evidence type="ECO:0000256" key="2">
    <source>
        <dbReference type="ARBA" id="ARBA00004970"/>
    </source>
</evidence>
<comment type="caution">
    <text evidence="13">The sequence shown here is derived from an EMBL/GenBank/DDBJ whole genome shotgun (WGS) entry which is preliminary data.</text>
</comment>
<dbReference type="OrthoDB" id="9785695at2"/>
<feature type="binding site" evidence="12">
    <location>
        <position position="87"/>
    </location>
    <ligand>
        <name>Mg(2+)</name>
        <dbReference type="ChEBI" id="CHEBI:18420"/>
        <label>1</label>
        <note>catalytic</note>
    </ligand>
</feature>
<dbReference type="EMBL" id="QURL01000001">
    <property type="protein sequence ID" value="RFC66324.1"/>
    <property type="molecule type" value="Genomic_DNA"/>
</dbReference>
<evidence type="ECO:0000256" key="1">
    <source>
        <dbReference type="ARBA" id="ARBA00001946"/>
    </source>
</evidence>
<evidence type="ECO:0000256" key="6">
    <source>
        <dbReference type="ARBA" id="ARBA00022723"/>
    </source>
</evidence>
<keyword evidence="6 12" id="KW-0479">Metal-binding</keyword>
<dbReference type="InterPro" id="IPR000760">
    <property type="entry name" value="Inositol_monophosphatase-like"/>
</dbReference>
<dbReference type="PRINTS" id="PR00377">
    <property type="entry name" value="IMPHPHTASES"/>
</dbReference>
<dbReference type="EC" id="3.1.3.15" evidence="4 11"/>
<organism evidence="13 14">
    <name type="scientific">Fulvimarina endophytica</name>
    <dbReference type="NCBI Taxonomy" id="2293836"/>
    <lineage>
        <taxon>Bacteria</taxon>
        <taxon>Pseudomonadati</taxon>
        <taxon>Pseudomonadota</taxon>
        <taxon>Alphaproteobacteria</taxon>
        <taxon>Hyphomicrobiales</taxon>
        <taxon>Aurantimonadaceae</taxon>
        <taxon>Fulvimarina</taxon>
    </lineage>
</organism>
<protein>
    <recommendedName>
        <fullName evidence="4 11">Histidinol-phosphatase</fullName>
        <ecNumber evidence="4 11">3.1.3.15</ecNumber>
    </recommendedName>
</protein>
<evidence type="ECO:0000256" key="3">
    <source>
        <dbReference type="ARBA" id="ARBA00009759"/>
    </source>
</evidence>
<dbReference type="InterPro" id="IPR051090">
    <property type="entry name" value="Inositol_monoP_superfamily"/>
</dbReference>
<evidence type="ECO:0000256" key="7">
    <source>
        <dbReference type="ARBA" id="ARBA00022801"/>
    </source>
</evidence>
<dbReference type="CDD" id="cd01641">
    <property type="entry name" value="Bacterial_IMPase_like_1"/>
    <property type="match status" value="1"/>
</dbReference>
<dbReference type="GO" id="GO:0000105">
    <property type="term" value="P:L-histidine biosynthetic process"/>
    <property type="evidence" value="ECO:0007669"/>
    <property type="project" value="UniProtKB-UniRule"/>
</dbReference>
<comment type="similarity">
    <text evidence="3">Belongs to the inositol monophosphatase superfamily.</text>
</comment>
<dbReference type="InterPro" id="IPR011809">
    <property type="entry name" value="His_9_proposed"/>
</dbReference>
<comment type="cofactor">
    <cofactor evidence="1 12">
        <name>Mg(2+)</name>
        <dbReference type="ChEBI" id="CHEBI:18420"/>
    </cofactor>
</comment>
<keyword evidence="9" id="KW-0368">Histidine biosynthesis</keyword>
<dbReference type="PANTHER" id="PTHR43200">
    <property type="entry name" value="PHOSPHATASE"/>
    <property type="match status" value="1"/>
</dbReference>
<dbReference type="SUPFAM" id="SSF56655">
    <property type="entry name" value="Carbohydrate phosphatase"/>
    <property type="match status" value="1"/>
</dbReference>
<evidence type="ECO:0000256" key="10">
    <source>
        <dbReference type="ARBA" id="ARBA00049158"/>
    </source>
</evidence>
<dbReference type="AlphaFoldDB" id="A0A371XBA9"/>
<dbReference type="Gene3D" id="3.30.540.10">
    <property type="entry name" value="Fructose-1,6-Bisphosphatase, subunit A, domain 1"/>
    <property type="match status" value="1"/>
</dbReference>
<comment type="catalytic activity">
    <reaction evidence="10">
        <text>L-histidinol phosphate + H2O = L-histidinol + phosphate</text>
        <dbReference type="Rhea" id="RHEA:14465"/>
        <dbReference type="ChEBI" id="CHEBI:15377"/>
        <dbReference type="ChEBI" id="CHEBI:43474"/>
        <dbReference type="ChEBI" id="CHEBI:57699"/>
        <dbReference type="ChEBI" id="CHEBI:57980"/>
        <dbReference type="EC" id="3.1.3.15"/>
    </reaction>
</comment>
<feature type="binding site" evidence="12">
    <location>
        <position position="84"/>
    </location>
    <ligand>
        <name>Mg(2+)</name>
        <dbReference type="ChEBI" id="CHEBI:18420"/>
        <label>1</label>
        <note>catalytic</note>
    </ligand>
</feature>
<evidence type="ECO:0000256" key="12">
    <source>
        <dbReference type="PIRSR" id="PIRSR600760-2"/>
    </source>
</evidence>
<keyword evidence="5" id="KW-0028">Amino-acid biosynthesis</keyword>
<accession>A0A371XBA9</accession>
<dbReference type="InterPro" id="IPR020583">
    <property type="entry name" value="Inositol_monoP_metal-BS"/>
</dbReference>
<evidence type="ECO:0000256" key="4">
    <source>
        <dbReference type="ARBA" id="ARBA00013085"/>
    </source>
</evidence>
<evidence type="ECO:0000313" key="13">
    <source>
        <dbReference type="EMBL" id="RFC66324.1"/>
    </source>
</evidence>
<keyword evidence="14" id="KW-1185">Reference proteome</keyword>
<dbReference type="Pfam" id="PF00459">
    <property type="entry name" value="Inositol_P"/>
    <property type="match status" value="1"/>
</dbReference>
<keyword evidence="7 13" id="KW-0378">Hydrolase</keyword>
<proteinExistence type="inferred from homology"/>
<feature type="binding site" evidence="12">
    <location>
        <position position="211"/>
    </location>
    <ligand>
        <name>Mg(2+)</name>
        <dbReference type="ChEBI" id="CHEBI:18420"/>
        <label>1</label>
        <note>catalytic</note>
    </ligand>
</feature>
<reference evidence="13 14" key="1">
    <citation type="submission" date="2018-08" db="EMBL/GenBank/DDBJ databases">
        <title>Fulvimarina sp. 85, whole genome shotgun sequence.</title>
        <authorList>
            <person name="Tuo L."/>
        </authorList>
    </citation>
    <scope>NUCLEOTIDE SEQUENCE [LARGE SCALE GENOMIC DNA]</scope>
    <source>
        <strain evidence="13 14">85</strain>
    </source>
</reference>
<evidence type="ECO:0000256" key="8">
    <source>
        <dbReference type="ARBA" id="ARBA00022842"/>
    </source>
</evidence>
<dbReference type="NCBIfam" id="TIGR02067">
    <property type="entry name" value="his_9_HisN"/>
    <property type="match status" value="1"/>
</dbReference>
<comment type="pathway">
    <text evidence="2">Amino-acid biosynthesis; L-histidine biosynthesis; L-histidine from 5-phospho-alpha-D-ribose 1-diphosphate: step 8/9.</text>
</comment>
<dbReference type="Gene3D" id="3.40.190.80">
    <property type="match status" value="1"/>
</dbReference>
<evidence type="ECO:0000313" key="14">
    <source>
        <dbReference type="Proteomes" id="UP000264310"/>
    </source>
</evidence>
<feature type="binding site" evidence="12">
    <location>
        <position position="69"/>
    </location>
    <ligand>
        <name>Mg(2+)</name>
        <dbReference type="ChEBI" id="CHEBI:18420"/>
        <label>1</label>
        <note>catalytic</note>
    </ligand>
</feature>
<dbReference type="GO" id="GO:0046872">
    <property type="term" value="F:metal ion binding"/>
    <property type="evidence" value="ECO:0007669"/>
    <property type="project" value="UniProtKB-KW"/>
</dbReference>
<gene>
    <name evidence="13" type="primary">hisN</name>
    <name evidence="13" type="ORF">DYI37_02415</name>
</gene>
<sequence length="258" mass="28369">MPEFDDRDFLLSVAEAADAATMPLFRRQIGVDNKLDEGFDPVTEADRAAERAIRQTIRNAYPQDAILGEEYGADGSGARRWVIDPIDGTRLFISGVPLWGTLVGLIENGRAVAGIMSQPFTGERYLAGPWGAELVRNSYATALNVRQTRRIEDAVMFSTSPRHFTGDVRDRFEALEERTRLTRFGTDCYGFCMLAAGHADLVVERDLKPYDIVALIPIIERAGGIVTNWEGGRMEEGGHLVAAATQELHDAALEILAG</sequence>
<dbReference type="PROSITE" id="PS00629">
    <property type="entry name" value="IMP_1"/>
    <property type="match status" value="1"/>
</dbReference>
<dbReference type="RefSeq" id="WP_116681576.1">
    <property type="nucleotide sequence ID" value="NZ_QURL01000001.1"/>
</dbReference>
<dbReference type="PANTHER" id="PTHR43200:SF6">
    <property type="entry name" value="3'(2'),5'-BISPHOSPHATE NUCLEOTIDASE"/>
    <property type="match status" value="1"/>
</dbReference>
<dbReference type="UniPathway" id="UPA00031">
    <property type="reaction ID" value="UER00013"/>
</dbReference>